<evidence type="ECO:0000256" key="3">
    <source>
        <dbReference type="ARBA" id="ARBA00012438"/>
    </source>
</evidence>
<dbReference type="InterPro" id="IPR003660">
    <property type="entry name" value="HAMP_dom"/>
</dbReference>
<dbReference type="Pfam" id="PF00512">
    <property type="entry name" value="HisKA"/>
    <property type="match status" value="1"/>
</dbReference>
<dbReference type="GO" id="GO:0005886">
    <property type="term" value="C:plasma membrane"/>
    <property type="evidence" value="ECO:0007669"/>
    <property type="project" value="UniProtKB-SubCell"/>
</dbReference>
<feature type="transmembrane region" description="Helical" evidence="14">
    <location>
        <begin position="305"/>
        <end position="328"/>
    </location>
</feature>
<dbReference type="SUPFAM" id="SSF47384">
    <property type="entry name" value="Homodimeric domain of signal transducing histidine kinase"/>
    <property type="match status" value="1"/>
</dbReference>
<evidence type="ECO:0000256" key="11">
    <source>
        <dbReference type="ARBA" id="ARBA00023012"/>
    </source>
</evidence>
<dbReference type="InterPro" id="IPR036097">
    <property type="entry name" value="HisK_dim/P_sf"/>
</dbReference>
<feature type="domain" description="HAMP" evidence="16">
    <location>
        <begin position="328"/>
        <end position="377"/>
    </location>
</feature>
<comment type="subcellular location">
    <subcellularLocation>
        <location evidence="2">Cell membrane</location>
    </subcellularLocation>
</comment>
<dbReference type="CDD" id="cd06225">
    <property type="entry name" value="HAMP"/>
    <property type="match status" value="1"/>
</dbReference>
<keyword evidence="18" id="KW-1185">Reference proteome</keyword>
<keyword evidence="12 14" id="KW-0472">Membrane</keyword>
<dbReference type="PROSITE" id="PS50885">
    <property type="entry name" value="HAMP"/>
    <property type="match status" value="1"/>
</dbReference>
<evidence type="ECO:0000256" key="5">
    <source>
        <dbReference type="ARBA" id="ARBA00022679"/>
    </source>
</evidence>
<evidence type="ECO:0000256" key="12">
    <source>
        <dbReference type="ARBA" id="ARBA00023136"/>
    </source>
</evidence>
<evidence type="ECO:0000256" key="2">
    <source>
        <dbReference type="ARBA" id="ARBA00004236"/>
    </source>
</evidence>
<dbReference type="Proteomes" id="UP000000322">
    <property type="component" value="Chromosome"/>
</dbReference>
<evidence type="ECO:0000256" key="1">
    <source>
        <dbReference type="ARBA" id="ARBA00000085"/>
    </source>
</evidence>
<keyword evidence="5" id="KW-0808">Transferase</keyword>
<reference evidence="17 18" key="1">
    <citation type="journal article" date="2009" name="Stand. Genomic Sci.">
        <title>Complete genome sequence of Sanguibacter keddieii type strain (ST-74).</title>
        <authorList>
            <person name="Ivanova N."/>
            <person name="Sikorski J."/>
            <person name="Sims D."/>
            <person name="Brettin T."/>
            <person name="Detter J.C."/>
            <person name="Han C."/>
            <person name="Lapidus A."/>
            <person name="Copeland A."/>
            <person name="Glavina Del Rio T."/>
            <person name="Nolan M."/>
            <person name="Chen F."/>
            <person name="Lucas S."/>
            <person name="Tice H."/>
            <person name="Cheng J.F."/>
            <person name="Bruce D."/>
            <person name="Goodwin L."/>
            <person name="Pitluck S."/>
            <person name="Pati A."/>
            <person name="Mavromatis K."/>
            <person name="Chen A."/>
            <person name="Palaniappan K."/>
            <person name="D'haeseleer P."/>
            <person name="Chain P."/>
            <person name="Bristow J."/>
            <person name="Eisen J.A."/>
            <person name="Markowitz V."/>
            <person name="Hugenholtz P."/>
            <person name="Goker M."/>
            <person name="Pukall R."/>
            <person name="Klenk H.P."/>
            <person name="Kyrpides N.C."/>
        </authorList>
    </citation>
    <scope>NUCLEOTIDE SEQUENCE [LARGE SCALE GENOMIC DNA]</scope>
    <source>
        <strain evidence="18">ATCC 51767 / DSM 10542 / NCFB 3025 / ST-74</strain>
    </source>
</reference>
<evidence type="ECO:0000256" key="6">
    <source>
        <dbReference type="ARBA" id="ARBA00022692"/>
    </source>
</evidence>
<keyword evidence="6 14" id="KW-0812">Transmembrane</keyword>
<dbReference type="eggNOG" id="COG5002">
    <property type="taxonomic scope" value="Bacteria"/>
</dbReference>
<dbReference type="InterPro" id="IPR050736">
    <property type="entry name" value="Sensor_HK_Regulatory"/>
</dbReference>
<dbReference type="InterPro" id="IPR003661">
    <property type="entry name" value="HisK_dim/P_dom"/>
</dbReference>
<evidence type="ECO:0000313" key="17">
    <source>
        <dbReference type="EMBL" id="ACZ21298.1"/>
    </source>
</evidence>
<dbReference type="Pfam" id="PF02518">
    <property type="entry name" value="HATPase_c"/>
    <property type="match status" value="1"/>
</dbReference>
<keyword evidence="8 17" id="KW-0418">Kinase</keyword>
<dbReference type="AlphaFoldDB" id="D1BF02"/>
<dbReference type="CDD" id="cd00075">
    <property type="entry name" value="HATPase"/>
    <property type="match status" value="1"/>
</dbReference>
<dbReference type="InterPro" id="IPR036890">
    <property type="entry name" value="HATPase_C_sf"/>
</dbReference>
<name>D1BF02_SANKS</name>
<evidence type="ECO:0000313" key="18">
    <source>
        <dbReference type="Proteomes" id="UP000000322"/>
    </source>
</evidence>
<dbReference type="GO" id="GO:0005524">
    <property type="term" value="F:ATP binding"/>
    <property type="evidence" value="ECO:0007669"/>
    <property type="project" value="UniProtKB-KW"/>
</dbReference>
<dbReference type="SMART" id="SM00388">
    <property type="entry name" value="HisKA"/>
    <property type="match status" value="1"/>
</dbReference>
<dbReference type="EC" id="2.7.13.3" evidence="3"/>
<gene>
    <name evidence="17" type="ordered locus">Sked_13580</name>
</gene>
<comment type="catalytic activity">
    <reaction evidence="1">
        <text>ATP + protein L-histidine = ADP + protein N-phospho-L-histidine.</text>
        <dbReference type="EC" id="2.7.13.3"/>
    </reaction>
</comment>
<dbReference type="SUPFAM" id="SSF55874">
    <property type="entry name" value="ATPase domain of HSP90 chaperone/DNA topoisomerase II/histidine kinase"/>
    <property type="match status" value="1"/>
</dbReference>
<protein>
    <recommendedName>
        <fullName evidence="3">histidine kinase</fullName>
        <ecNumber evidence="3">2.7.13.3</ecNumber>
    </recommendedName>
</protein>
<evidence type="ECO:0000256" key="9">
    <source>
        <dbReference type="ARBA" id="ARBA00022840"/>
    </source>
</evidence>
<dbReference type="RefSeq" id="WP_012866367.1">
    <property type="nucleotide sequence ID" value="NC_013521.1"/>
</dbReference>
<dbReference type="STRING" id="446469.Sked_13580"/>
<feature type="region of interest" description="Disordered" evidence="13">
    <location>
        <begin position="593"/>
        <end position="613"/>
    </location>
</feature>
<evidence type="ECO:0000256" key="8">
    <source>
        <dbReference type="ARBA" id="ARBA00022777"/>
    </source>
</evidence>
<dbReference type="PRINTS" id="PR00344">
    <property type="entry name" value="BCTRLSENSOR"/>
</dbReference>
<accession>D1BF02</accession>
<keyword evidence="10 14" id="KW-1133">Transmembrane helix</keyword>
<evidence type="ECO:0000256" key="4">
    <source>
        <dbReference type="ARBA" id="ARBA00022553"/>
    </source>
</evidence>
<dbReference type="InterPro" id="IPR004358">
    <property type="entry name" value="Sig_transdc_His_kin-like_C"/>
</dbReference>
<dbReference type="SUPFAM" id="SSF158472">
    <property type="entry name" value="HAMP domain-like"/>
    <property type="match status" value="1"/>
</dbReference>
<evidence type="ECO:0000256" key="7">
    <source>
        <dbReference type="ARBA" id="ARBA00022741"/>
    </source>
</evidence>
<dbReference type="InterPro" id="IPR003594">
    <property type="entry name" value="HATPase_dom"/>
</dbReference>
<dbReference type="Gene3D" id="3.30.565.10">
    <property type="entry name" value="Histidine kinase-like ATPase, C-terminal domain"/>
    <property type="match status" value="1"/>
</dbReference>
<dbReference type="FunFam" id="3.30.565.10:FF:000013">
    <property type="entry name" value="Two-component sensor histidine kinase"/>
    <property type="match status" value="1"/>
</dbReference>
<dbReference type="SMART" id="SM00387">
    <property type="entry name" value="HATPase_c"/>
    <property type="match status" value="1"/>
</dbReference>
<dbReference type="Pfam" id="PF00672">
    <property type="entry name" value="HAMP"/>
    <property type="match status" value="1"/>
</dbReference>
<keyword evidence="4" id="KW-0597">Phosphoprotein</keyword>
<dbReference type="PANTHER" id="PTHR43711">
    <property type="entry name" value="TWO-COMPONENT HISTIDINE KINASE"/>
    <property type="match status" value="1"/>
</dbReference>
<evidence type="ECO:0000256" key="13">
    <source>
        <dbReference type="SAM" id="MobiDB-lite"/>
    </source>
</evidence>
<dbReference type="PROSITE" id="PS50109">
    <property type="entry name" value="HIS_KIN"/>
    <property type="match status" value="1"/>
</dbReference>
<organism evidence="17 18">
    <name type="scientific">Sanguibacter keddieii (strain ATCC 51767 / DSM 10542 / NCFB 3025 / ST-74)</name>
    <dbReference type="NCBI Taxonomy" id="446469"/>
    <lineage>
        <taxon>Bacteria</taxon>
        <taxon>Bacillati</taxon>
        <taxon>Actinomycetota</taxon>
        <taxon>Actinomycetes</taxon>
        <taxon>Micrococcales</taxon>
        <taxon>Sanguibacteraceae</taxon>
        <taxon>Sanguibacter</taxon>
    </lineage>
</organism>
<dbReference type="InterPro" id="IPR005467">
    <property type="entry name" value="His_kinase_dom"/>
</dbReference>
<keyword evidence="9" id="KW-0067">ATP-binding</keyword>
<dbReference type="SMART" id="SM00304">
    <property type="entry name" value="HAMP"/>
    <property type="match status" value="1"/>
</dbReference>
<dbReference type="OrthoDB" id="9786919at2"/>
<keyword evidence="11" id="KW-0902">Two-component regulatory system</keyword>
<evidence type="ECO:0000256" key="14">
    <source>
        <dbReference type="SAM" id="Phobius"/>
    </source>
</evidence>
<dbReference type="Gene3D" id="1.10.287.130">
    <property type="match status" value="1"/>
</dbReference>
<dbReference type="EMBL" id="CP001819">
    <property type="protein sequence ID" value="ACZ21298.1"/>
    <property type="molecule type" value="Genomic_DNA"/>
</dbReference>
<evidence type="ECO:0000259" key="15">
    <source>
        <dbReference type="PROSITE" id="PS50109"/>
    </source>
</evidence>
<dbReference type="GO" id="GO:0000155">
    <property type="term" value="F:phosphorelay sensor kinase activity"/>
    <property type="evidence" value="ECO:0007669"/>
    <property type="project" value="InterPro"/>
</dbReference>
<feature type="domain" description="Histidine kinase" evidence="15">
    <location>
        <begin position="385"/>
        <end position="598"/>
    </location>
</feature>
<evidence type="ECO:0000256" key="10">
    <source>
        <dbReference type="ARBA" id="ARBA00022989"/>
    </source>
</evidence>
<sequence>MRRSLVARLLLSVVAVALVAVLGTVWLTRTTQPSYSIEQAGTNLEADVAIVDELLDWGGSHATWDDVGPVVHRLAREHGRRIAVVEQGRTVVDTRPGFPYPDHARTEVDPWQELVDQVLAPDDSPGTGSEDLAPLPDHLSGALTLDDEQRAESLRRVSAVVGCLGLTLETSIAFWPTGRAVLDVASQPDGCGAPALAQPIGPEQRALDQITELTNPCLITAGLPPVDRVVLRPVRADPAGIVLGLQTGGEPVRRPAPGEELRCVAAAFTTASAGSVAPSVEVYLTDERGDQRNALDLSPGSQARIALVSAVVVTLVLATAGLVGVPAVRRVRSVTRAARELAAGDLSVVVPVRGGDEVSDLARAFNTMAAELARTREQQQQMVADVSHELRTPLTTLRGWLEGAQEGVVPTDAHLVDLLHGETMHLQQITADLQTLSRADSGHLQVHREPTDVAALLHEARRASGERAATRSLDVRVDAPGPLVAEVDPGRVRQVVENLVANAVQHSEGSRIDLRAALDGTTVVLEVADDGIGMTADDLSRLFDRFWRADRSRTKGSGGSGLGLAISRTLVELHGGTLTAASEPGVGTVFTATFPGSTTGEEPDAPRPSTLNL</sequence>
<keyword evidence="7" id="KW-0547">Nucleotide-binding</keyword>
<dbReference type="Gene3D" id="6.10.340.10">
    <property type="match status" value="1"/>
</dbReference>
<dbReference type="CDD" id="cd00082">
    <property type="entry name" value="HisKA"/>
    <property type="match status" value="1"/>
</dbReference>
<dbReference type="eggNOG" id="COG2770">
    <property type="taxonomic scope" value="Bacteria"/>
</dbReference>
<evidence type="ECO:0000259" key="16">
    <source>
        <dbReference type="PROSITE" id="PS50885"/>
    </source>
</evidence>
<dbReference type="HOGENOM" id="CLU_000445_89_6_11"/>
<dbReference type="KEGG" id="ske:Sked_13580"/>
<dbReference type="PANTHER" id="PTHR43711:SF1">
    <property type="entry name" value="HISTIDINE KINASE 1"/>
    <property type="match status" value="1"/>
</dbReference>
<proteinExistence type="predicted"/>